<dbReference type="SMART" id="SM00327">
    <property type="entry name" value="VWA"/>
    <property type="match status" value="1"/>
</dbReference>
<dbReference type="InterPro" id="IPR002035">
    <property type="entry name" value="VWF_A"/>
</dbReference>
<dbReference type="KEGG" id="fln:FLA_6385"/>
<name>A0A173MRP3_9BACT</name>
<dbReference type="RefSeq" id="WP_076379640.1">
    <property type="nucleotide sequence ID" value="NZ_AP017422.1"/>
</dbReference>
<dbReference type="AlphaFoldDB" id="A0A173MRP3"/>
<keyword evidence="2 5" id="KW-0812">Transmembrane</keyword>
<dbReference type="Proteomes" id="UP000186917">
    <property type="component" value="Unassembled WGS sequence"/>
</dbReference>
<dbReference type="InterPro" id="IPR036465">
    <property type="entry name" value="vWFA_dom_sf"/>
</dbReference>
<accession>A0A173MRP3</accession>
<evidence type="ECO:0000256" key="4">
    <source>
        <dbReference type="ARBA" id="ARBA00023136"/>
    </source>
</evidence>
<sequence>MLTKWINDIEFAYPLALIALLIIPIIIWDYLRTNNRVQASMIITTTQFLNKSNMKSLRTNLRHLPFGLRCLSLLLIMIALARPQKKYSAQKLEGEGIDIVLCFDISGSMTARDLLPNRLEAAKEVAVNFVNNRPGDRIGITIFSNQSFTLCPLTLDHNTVLNQIQNIQSGYLQDEGTAIGSGLATSVDRLRAAQSKSKIVVLLTDGIDFGGVIPPDIAKEMAKLYKIKVYTIGVGSDSTVSQMVNGVAEVTKLQYNESLLKELADYTGGQYFHANDKSGLNKVYGSINLMEKSKVEVITFNKFTDNYRGILIAGLLVLVIELVIRYAILRKFP</sequence>
<evidence type="ECO:0000313" key="8">
    <source>
        <dbReference type="Proteomes" id="UP000186917"/>
    </source>
</evidence>
<dbReference type="InterPro" id="IPR011933">
    <property type="entry name" value="Double_TM_dom"/>
</dbReference>
<dbReference type="Pfam" id="PF13519">
    <property type="entry name" value="VWA_2"/>
    <property type="match status" value="1"/>
</dbReference>
<dbReference type="OrthoDB" id="6206554at2"/>
<keyword evidence="4 5" id="KW-0472">Membrane</keyword>
<keyword evidence="8" id="KW-1185">Reference proteome</keyword>
<dbReference type="NCBIfam" id="TIGR02226">
    <property type="entry name" value="two_anch"/>
    <property type="match status" value="1"/>
</dbReference>
<organism evidence="7 8">
    <name type="scientific">Filimonas lacunae</name>
    <dbReference type="NCBI Taxonomy" id="477680"/>
    <lineage>
        <taxon>Bacteria</taxon>
        <taxon>Pseudomonadati</taxon>
        <taxon>Bacteroidota</taxon>
        <taxon>Chitinophagia</taxon>
        <taxon>Chitinophagales</taxon>
        <taxon>Chitinophagaceae</taxon>
        <taxon>Filimonas</taxon>
    </lineage>
</organism>
<dbReference type="Pfam" id="PF07584">
    <property type="entry name" value="BatA"/>
    <property type="match status" value="1"/>
</dbReference>
<feature type="transmembrane region" description="Helical" evidence="5">
    <location>
        <begin position="310"/>
        <end position="328"/>
    </location>
</feature>
<reference evidence="8" key="1">
    <citation type="submission" date="2017-01" db="EMBL/GenBank/DDBJ databases">
        <authorList>
            <person name="Varghese N."/>
            <person name="Submissions S."/>
        </authorList>
    </citation>
    <scope>NUCLEOTIDE SEQUENCE [LARGE SCALE GENOMIC DNA]</scope>
    <source>
        <strain evidence="8">DSM 21054</strain>
    </source>
</reference>
<dbReference type="InterPro" id="IPR050768">
    <property type="entry name" value="UPF0353/GerABKA_families"/>
</dbReference>
<dbReference type="PANTHER" id="PTHR22550:SF5">
    <property type="entry name" value="LEUCINE ZIPPER PROTEIN 4"/>
    <property type="match status" value="1"/>
</dbReference>
<evidence type="ECO:0000256" key="3">
    <source>
        <dbReference type="ARBA" id="ARBA00022989"/>
    </source>
</evidence>
<protein>
    <submittedName>
        <fullName evidence="7">Ca-activated chloride channel family protein</fullName>
    </submittedName>
</protein>
<feature type="domain" description="VWFA" evidence="6">
    <location>
        <begin position="98"/>
        <end position="287"/>
    </location>
</feature>
<dbReference type="SUPFAM" id="SSF53300">
    <property type="entry name" value="vWA-like"/>
    <property type="match status" value="1"/>
</dbReference>
<evidence type="ECO:0000256" key="1">
    <source>
        <dbReference type="ARBA" id="ARBA00022475"/>
    </source>
</evidence>
<evidence type="ECO:0000256" key="2">
    <source>
        <dbReference type="ARBA" id="ARBA00022692"/>
    </source>
</evidence>
<gene>
    <name evidence="7" type="ORF">SAMN05421788_104306</name>
</gene>
<feature type="transmembrane region" description="Helical" evidence="5">
    <location>
        <begin position="12"/>
        <end position="31"/>
    </location>
</feature>
<dbReference type="InterPro" id="IPR024163">
    <property type="entry name" value="Aerotolerance_reg_N"/>
</dbReference>
<proteinExistence type="predicted"/>
<dbReference type="PROSITE" id="PS50234">
    <property type="entry name" value="VWFA"/>
    <property type="match status" value="1"/>
</dbReference>
<evidence type="ECO:0000256" key="5">
    <source>
        <dbReference type="SAM" id="Phobius"/>
    </source>
</evidence>
<keyword evidence="3 5" id="KW-1133">Transmembrane helix</keyword>
<feature type="transmembrane region" description="Helical" evidence="5">
    <location>
        <begin position="63"/>
        <end position="81"/>
    </location>
</feature>
<evidence type="ECO:0000313" key="7">
    <source>
        <dbReference type="EMBL" id="SIT17079.1"/>
    </source>
</evidence>
<evidence type="ECO:0000259" key="6">
    <source>
        <dbReference type="PROSITE" id="PS50234"/>
    </source>
</evidence>
<dbReference type="Gene3D" id="3.40.50.410">
    <property type="entry name" value="von Willebrand factor, type A domain"/>
    <property type="match status" value="1"/>
</dbReference>
<keyword evidence="1" id="KW-1003">Cell membrane</keyword>
<dbReference type="STRING" id="477680.SAMN05421788_104306"/>
<dbReference type="PANTHER" id="PTHR22550">
    <property type="entry name" value="SPORE GERMINATION PROTEIN"/>
    <property type="match status" value="1"/>
</dbReference>
<dbReference type="EMBL" id="FTOR01000004">
    <property type="protein sequence ID" value="SIT17079.1"/>
    <property type="molecule type" value="Genomic_DNA"/>
</dbReference>